<feature type="active site" description="Proton acceptor" evidence="15">
    <location>
        <position position="340"/>
    </location>
</feature>
<evidence type="ECO:0000256" key="5">
    <source>
        <dbReference type="ARBA" id="ARBA00006206"/>
    </source>
</evidence>
<evidence type="ECO:0000256" key="6">
    <source>
        <dbReference type="ARBA" id="ARBA00011245"/>
    </source>
</evidence>
<evidence type="ECO:0000256" key="8">
    <source>
        <dbReference type="ARBA" id="ARBA00014165"/>
    </source>
</evidence>
<dbReference type="GO" id="GO:0005737">
    <property type="term" value="C:cytoplasm"/>
    <property type="evidence" value="ECO:0007669"/>
    <property type="project" value="UniProtKB-SubCell"/>
</dbReference>
<dbReference type="Proteomes" id="UP000886722">
    <property type="component" value="Unassembled WGS sequence"/>
</dbReference>
<evidence type="ECO:0000256" key="10">
    <source>
        <dbReference type="ARBA" id="ARBA00022553"/>
    </source>
</evidence>
<feature type="binding site" evidence="17">
    <location>
        <begin position="203"/>
        <end position="205"/>
    </location>
    <ligand>
        <name>beta-D-galactose</name>
        <dbReference type="ChEBI" id="CHEBI:27667"/>
    </ligand>
</feature>
<keyword evidence="9" id="KW-0963">Cytoplasm</keyword>
<dbReference type="CDD" id="cd09019">
    <property type="entry name" value="galactose_mutarotase_like"/>
    <property type="match status" value="1"/>
</dbReference>
<dbReference type="PANTHER" id="PTHR10091:SF0">
    <property type="entry name" value="GALACTOSE MUTAROTASE"/>
    <property type="match status" value="1"/>
</dbReference>
<dbReference type="PROSITE" id="PS00545">
    <property type="entry name" value="ALDOSE_1_EPIMERASE"/>
    <property type="match status" value="1"/>
</dbReference>
<evidence type="ECO:0000256" key="3">
    <source>
        <dbReference type="ARBA" id="ARBA00004496"/>
    </source>
</evidence>
<evidence type="ECO:0000256" key="15">
    <source>
        <dbReference type="PIRSR" id="PIRSR005096-1"/>
    </source>
</evidence>
<evidence type="ECO:0000256" key="9">
    <source>
        <dbReference type="ARBA" id="ARBA00022490"/>
    </source>
</evidence>
<keyword evidence="13 14" id="KW-0119">Carbohydrate metabolism</keyword>
<evidence type="ECO:0000256" key="14">
    <source>
        <dbReference type="PIRNR" id="PIRNR005096"/>
    </source>
</evidence>
<reference evidence="18" key="1">
    <citation type="submission" date="2020-10" db="EMBL/GenBank/DDBJ databases">
        <authorList>
            <person name="Gilroy R."/>
        </authorList>
    </citation>
    <scope>NUCLEOTIDE SEQUENCE</scope>
    <source>
        <strain evidence="18">21143</strain>
    </source>
</reference>
<organism evidence="18 19">
    <name type="scientific">Candidatus Caccoplasma intestinavium</name>
    <dbReference type="NCBI Taxonomy" id="2840716"/>
    <lineage>
        <taxon>Bacteria</taxon>
        <taxon>Pseudomonadati</taxon>
        <taxon>Bacteroidota</taxon>
        <taxon>Bacteroidia</taxon>
        <taxon>Bacteroidales</taxon>
        <taxon>Bacteroidaceae</taxon>
        <taxon>Bacteroidaceae incertae sedis</taxon>
        <taxon>Candidatus Caccoplasma</taxon>
    </lineage>
</organism>
<dbReference type="GO" id="GO:0006006">
    <property type="term" value="P:glucose metabolic process"/>
    <property type="evidence" value="ECO:0007669"/>
    <property type="project" value="TreeGrafter"/>
</dbReference>
<comment type="catalytic activity">
    <reaction evidence="1 14">
        <text>alpha-D-glucose = beta-D-glucose</text>
        <dbReference type="Rhea" id="RHEA:10264"/>
        <dbReference type="ChEBI" id="CHEBI:15903"/>
        <dbReference type="ChEBI" id="CHEBI:17925"/>
        <dbReference type="EC" id="5.1.3.3"/>
    </reaction>
</comment>
<gene>
    <name evidence="18" type="ORF">IAD06_05550</name>
</gene>
<dbReference type="InterPro" id="IPR015443">
    <property type="entry name" value="Aldose_1-epimerase"/>
</dbReference>
<feature type="binding site" evidence="16">
    <location>
        <position position="275"/>
    </location>
    <ligand>
        <name>beta-D-galactose</name>
        <dbReference type="ChEBI" id="CHEBI:27667"/>
    </ligand>
</feature>
<dbReference type="InterPro" id="IPR011013">
    <property type="entry name" value="Gal_mutarotase_sf_dom"/>
</dbReference>
<evidence type="ECO:0000256" key="16">
    <source>
        <dbReference type="PIRSR" id="PIRSR005096-2"/>
    </source>
</evidence>
<name>A0A9D1GG18_9BACT</name>
<comment type="cofactor">
    <cofactor evidence="2">
        <name>Ca(2+)</name>
        <dbReference type="ChEBI" id="CHEBI:29108"/>
    </cofactor>
</comment>
<accession>A0A9D1GG18</accession>
<evidence type="ECO:0000256" key="12">
    <source>
        <dbReference type="ARBA" id="ARBA00023235"/>
    </source>
</evidence>
<dbReference type="GO" id="GO:0004034">
    <property type="term" value="F:aldose 1-epimerase activity"/>
    <property type="evidence" value="ECO:0007669"/>
    <property type="project" value="UniProtKB-EC"/>
</dbReference>
<dbReference type="InterPro" id="IPR014718">
    <property type="entry name" value="GH-type_carb-bd"/>
</dbReference>
<keyword evidence="11" id="KW-0106">Calcium</keyword>
<comment type="caution">
    <text evidence="18">The sequence shown here is derived from an EMBL/GenBank/DDBJ whole genome shotgun (WGS) entry which is preliminary data.</text>
</comment>
<dbReference type="InterPro" id="IPR008183">
    <property type="entry name" value="Aldose_1/G6P_1-epimerase"/>
</dbReference>
<evidence type="ECO:0000256" key="7">
    <source>
        <dbReference type="ARBA" id="ARBA00013185"/>
    </source>
</evidence>
<comment type="subunit">
    <text evidence="6">Monomer.</text>
</comment>
<evidence type="ECO:0000256" key="1">
    <source>
        <dbReference type="ARBA" id="ARBA00001614"/>
    </source>
</evidence>
<comment type="pathway">
    <text evidence="4 14">Carbohydrate metabolism; hexose metabolism.</text>
</comment>
<evidence type="ECO:0000313" key="19">
    <source>
        <dbReference type="Proteomes" id="UP000886722"/>
    </source>
</evidence>
<keyword evidence="10" id="KW-0597">Phosphoprotein</keyword>
<evidence type="ECO:0000313" key="18">
    <source>
        <dbReference type="EMBL" id="HIT39484.1"/>
    </source>
</evidence>
<dbReference type="PIRSF" id="PIRSF005096">
    <property type="entry name" value="GALM"/>
    <property type="match status" value="1"/>
</dbReference>
<dbReference type="GO" id="GO:0030246">
    <property type="term" value="F:carbohydrate binding"/>
    <property type="evidence" value="ECO:0007669"/>
    <property type="project" value="InterPro"/>
</dbReference>
<reference evidence="18" key="2">
    <citation type="journal article" date="2021" name="PeerJ">
        <title>Extensive microbial diversity within the chicken gut microbiome revealed by metagenomics and culture.</title>
        <authorList>
            <person name="Gilroy R."/>
            <person name="Ravi A."/>
            <person name="Getino M."/>
            <person name="Pursley I."/>
            <person name="Horton D.L."/>
            <person name="Alikhan N.F."/>
            <person name="Baker D."/>
            <person name="Gharbi K."/>
            <person name="Hall N."/>
            <person name="Watson M."/>
            <person name="Adriaenssens E.M."/>
            <person name="Foster-Nyarko E."/>
            <person name="Jarju S."/>
            <person name="Secka A."/>
            <person name="Antonio M."/>
            <person name="Oren A."/>
            <person name="Chaudhuri R.R."/>
            <person name="La Ragione R."/>
            <person name="Hildebrand F."/>
            <person name="Pallen M.J."/>
        </authorList>
    </citation>
    <scope>NUCLEOTIDE SEQUENCE</scope>
    <source>
        <strain evidence="18">21143</strain>
    </source>
</reference>
<protein>
    <recommendedName>
        <fullName evidence="8 14">Aldose 1-epimerase</fullName>
        <ecNumber evidence="7 14">5.1.3.3</ecNumber>
    </recommendedName>
</protein>
<comment type="subcellular location">
    <subcellularLocation>
        <location evidence="3">Cytoplasm</location>
    </subcellularLocation>
</comment>
<dbReference type="EC" id="5.1.3.3" evidence="7 14"/>
<dbReference type="GO" id="GO:0033499">
    <property type="term" value="P:galactose catabolic process via UDP-galactose, Leloir pathway"/>
    <property type="evidence" value="ECO:0007669"/>
    <property type="project" value="TreeGrafter"/>
</dbReference>
<evidence type="ECO:0000256" key="4">
    <source>
        <dbReference type="ARBA" id="ARBA00005028"/>
    </source>
</evidence>
<feature type="active site" description="Proton donor" evidence="15">
    <location>
        <position position="203"/>
    </location>
</feature>
<proteinExistence type="inferred from homology"/>
<dbReference type="FunFam" id="2.70.98.10:FF:000003">
    <property type="entry name" value="Aldose 1-epimerase"/>
    <property type="match status" value="1"/>
</dbReference>
<evidence type="ECO:0000256" key="17">
    <source>
        <dbReference type="PIRSR" id="PIRSR005096-3"/>
    </source>
</evidence>
<evidence type="ECO:0000256" key="11">
    <source>
        <dbReference type="ARBA" id="ARBA00022837"/>
    </source>
</evidence>
<comment type="similarity">
    <text evidence="5 14">Belongs to the aldose epimerase family.</text>
</comment>
<dbReference type="InterPro" id="IPR018052">
    <property type="entry name" value="Ald1_epimerase_CS"/>
</dbReference>
<dbReference type="PROSITE" id="PS51257">
    <property type="entry name" value="PROKAR_LIPOPROTEIN"/>
    <property type="match status" value="1"/>
</dbReference>
<dbReference type="EMBL" id="DVKT01000044">
    <property type="protein sequence ID" value="HIT39484.1"/>
    <property type="molecule type" value="Genomic_DNA"/>
</dbReference>
<keyword evidence="12 14" id="KW-0413">Isomerase</keyword>
<feature type="binding site" evidence="17">
    <location>
        <begin position="106"/>
        <end position="107"/>
    </location>
    <ligand>
        <name>beta-D-galactose</name>
        <dbReference type="ChEBI" id="CHEBI:27667"/>
    </ligand>
</feature>
<dbReference type="Gene3D" id="2.70.98.10">
    <property type="match status" value="1"/>
</dbReference>
<dbReference type="NCBIfam" id="NF008277">
    <property type="entry name" value="PRK11055.1"/>
    <property type="match status" value="1"/>
</dbReference>
<dbReference type="SUPFAM" id="SSF74650">
    <property type="entry name" value="Galactose mutarotase-like"/>
    <property type="match status" value="1"/>
</dbReference>
<dbReference type="AlphaFoldDB" id="A0A9D1GG18"/>
<dbReference type="InterPro" id="IPR047215">
    <property type="entry name" value="Galactose_mutarotase-like"/>
</dbReference>
<sequence>MKTHTFLVAALTLLLGACSQQPDKTLSGLNPADFATVVDGKQVALYTLKNASGMEVCITNFGGRIVSIMVPDRNGEMRDVVLGFDNIDDYVNIPSDFGASVGRYANRIDHGRLVIDGDTVQLPQNNFGHCLHGGSKGWQYKVYEARQLDGKTLELMMHSPDGDENFPGNVEAKVTYNLTDDNAIVIAYEATTDAPTVINMTNHSYFNLSGNPRRPILDHLLTVDADSYTPVDSTYMTTGEILPVEGTPMDFRTETAVGARMHENFEQLKNGNGYDHNWVLATAGDVDRTAVRLVSPETGICLSVRTTEPGIQIYSGNFLDGTIKGKGEIVYNPRTGICLESQHYPDSPNKPRWPSTVLRPGETYQSVCIYGFSIAE</sequence>
<evidence type="ECO:0000256" key="13">
    <source>
        <dbReference type="ARBA" id="ARBA00023277"/>
    </source>
</evidence>
<dbReference type="PANTHER" id="PTHR10091">
    <property type="entry name" value="ALDOSE-1-EPIMERASE"/>
    <property type="match status" value="1"/>
</dbReference>
<dbReference type="Pfam" id="PF01263">
    <property type="entry name" value="Aldose_epim"/>
    <property type="match status" value="1"/>
</dbReference>
<evidence type="ECO:0000256" key="2">
    <source>
        <dbReference type="ARBA" id="ARBA00001913"/>
    </source>
</evidence>